<comment type="function">
    <text evidence="1">Small GTPase required for proper localization of RNA polymerase II (RNAPII). May act at an RNAP assembly step prior to nuclear import.</text>
</comment>
<organism evidence="10">
    <name type="scientific">Enterobius vermicularis</name>
    <name type="common">Human pinworm</name>
    <dbReference type="NCBI Taxonomy" id="51028"/>
    <lineage>
        <taxon>Eukaryota</taxon>
        <taxon>Metazoa</taxon>
        <taxon>Ecdysozoa</taxon>
        <taxon>Nematoda</taxon>
        <taxon>Chromadorea</taxon>
        <taxon>Rhabditida</taxon>
        <taxon>Spirurina</taxon>
        <taxon>Oxyuridomorpha</taxon>
        <taxon>Oxyuroidea</taxon>
        <taxon>Oxyuridae</taxon>
        <taxon>Enterobius</taxon>
    </lineage>
</organism>
<dbReference type="CDD" id="cd17872">
    <property type="entry name" value="GPN3"/>
    <property type="match status" value="1"/>
</dbReference>
<evidence type="ECO:0000256" key="5">
    <source>
        <dbReference type="ARBA" id="ARBA00022801"/>
    </source>
</evidence>
<dbReference type="GO" id="GO:0003924">
    <property type="term" value="F:GTPase activity"/>
    <property type="evidence" value="ECO:0007669"/>
    <property type="project" value="TreeGrafter"/>
</dbReference>
<dbReference type="OrthoDB" id="5839at2759"/>
<sequence>MKYAQLVVGPAGSGKSTYCSTIQQHCENIQRTVFVVNLDPAAEVFNYQPAVDVRDLISVDDVQEDKDLSFGPNGALVFCMEYLIENLDWLHEQLDEAEDDYFLFDCPGQIELYSHLPVMSQLVEALKSWDFNVCTVFLLDTHFVLDVDKFLAGALTTLSTMVTLEVPAVNVLTKVDLLSERNKALLETFLEADSSSLLRSEETTPWNAKYRRLTETIATVLEDYSLVRFVPLDNTDEEAISDLLLLIDNTIQYGENLEVGQCSLNLQSHWE</sequence>
<keyword evidence="9" id="KW-1185">Reference proteome</keyword>
<keyword evidence="4 7" id="KW-0547">Nucleotide-binding</keyword>
<dbReference type="InterPro" id="IPR030228">
    <property type="entry name" value="Gpn3"/>
</dbReference>
<dbReference type="InterPro" id="IPR027417">
    <property type="entry name" value="P-loop_NTPase"/>
</dbReference>
<name>A0A0N4UVW0_ENTVE</name>
<reference evidence="8 9" key="2">
    <citation type="submission" date="2018-10" db="EMBL/GenBank/DDBJ databases">
        <authorList>
            <consortium name="Pathogen Informatics"/>
        </authorList>
    </citation>
    <scope>NUCLEOTIDE SEQUENCE [LARGE SCALE GENOMIC DNA]</scope>
</reference>
<evidence type="ECO:0000256" key="4">
    <source>
        <dbReference type="ARBA" id="ARBA00022741"/>
    </source>
</evidence>
<reference evidence="10" key="1">
    <citation type="submission" date="2017-02" db="UniProtKB">
        <authorList>
            <consortium name="WormBaseParasite"/>
        </authorList>
    </citation>
    <scope>IDENTIFICATION</scope>
</reference>
<comment type="subunit">
    <text evidence="7">Binds to RNA polymerase II (RNAPII).</text>
</comment>
<dbReference type="EMBL" id="UXUI01007195">
    <property type="protein sequence ID" value="VDD86162.1"/>
    <property type="molecule type" value="Genomic_DNA"/>
</dbReference>
<dbReference type="Gene3D" id="3.40.50.300">
    <property type="entry name" value="P-loop containing nucleotide triphosphate hydrolases"/>
    <property type="match status" value="1"/>
</dbReference>
<dbReference type="STRING" id="51028.A0A0N4UVW0"/>
<dbReference type="SUPFAM" id="SSF52540">
    <property type="entry name" value="P-loop containing nucleoside triphosphate hydrolases"/>
    <property type="match status" value="1"/>
</dbReference>
<keyword evidence="5 7" id="KW-0378">Hydrolase</keyword>
<evidence type="ECO:0000256" key="2">
    <source>
        <dbReference type="ARBA" id="ARBA00005290"/>
    </source>
</evidence>
<keyword evidence="6 7" id="KW-0342">GTP-binding</keyword>
<evidence type="ECO:0000313" key="9">
    <source>
        <dbReference type="Proteomes" id="UP000274131"/>
    </source>
</evidence>
<protein>
    <recommendedName>
        <fullName evidence="3 7">GPN-loop GTPase 3</fullName>
    </recommendedName>
</protein>
<evidence type="ECO:0000313" key="10">
    <source>
        <dbReference type="WBParaSite" id="EVEC_0000159701-mRNA-1"/>
    </source>
</evidence>
<comment type="similarity">
    <text evidence="2 7">Belongs to the GPN-loop GTPase family.</text>
</comment>
<dbReference type="Pfam" id="PF03029">
    <property type="entry name" value="ATP_bind_1"/>
    <property type="match status" value="1"/>
</dbReference>
<dbReference type="WBParaSite" id="EVEC_0000159701-mRNA-1">
    <property type="protein sequence ID" value="EVEC_0000159701-mRNA-1"/>
    <property type="gene ID" value="EVEC_0000159701"/>
</dbReference>
<dbReference type="PANTHER" id="PTHR21231:SF7">
    <property type="entry name" value="GPN-LOOP GTPASE 3"/>
    <property type="match status" value="1"/>
</dbReference>
<evidence type="ECO:0000256" key="7">
    <source>
        <dbReference type="RuleBase" id="RU365059"/>
    </source>
</evidence>
<dbReference type="GO" id="GO:0005525">
    <property type="term" value="F:GTP binding"/>
    <property type="evidence" value="ECO:0007669"/>
    <property type="project" value="UniProtKB-KW"/>
</dbReference>
<evidence type="ECO:0000313" key="8">
    <source>
        <dbReference type="EMBL" id="VDD86162.1"/>
    </source>
</evidence>
<evidence type="ECO:0000256" key="3">
    <source>
        <dbReference type="ARBA" id="ARBA00014587"/>
    </source>
</evidence>
<proteinExistence type="inferred from homology"/>
<comment type="function">
    <text evidence="7">Small GTPase required for proper nuclear import of RNA polymerase II and III (RNAPII and RNAPIII). May act at an RNAP assembly step prior to nuclear import.</text>
</comment>
<gene>
    <name evidence="8" type="ORF">EVEC_LOCUS1305</name>
</gene>
<dbReference type="AlphaFoldDB" id="A0A0N4UVW0"/>
<evidence type="ECO:0000256" key="1">
    <source>
        <dbReference type="ARBA" id="ARBA00002411"/>
    </source>
</evidence>
<dbReference type="FunFam" id="3.40.50.300:FF:000616">
    <property type="entry name" value="GPN-loop GTPase 3"/>
    <property type="match status" value="1"/>
</dbReference>
<dbReference type="PANTHER" id="PTHR21231">
    <property type="entry name" value="XPA-BINDING PROTEIN 1-RELATED"/>
    <property type="match status" value="1"/>
</dbReference>
<dbReference type="Proteomes" id="UP000274131">
    <property type="component" value="Unassembled WGS sequence"/>
</dbReference>
<evidence type="ECO:0000256" key="6">
    <source>
        <dbReference type="ARBA" id="ARBA00023134"/>
    </source>
</evidence>
<accession>A0A0N4UVW0</accession>
<dbReference type="InterPro" id="IPR004130">
    <property type="entry name" value="Gpn"/>
</dbReference>